<reference evidence="6" key="1">
    <citation type="submission" date="2022-12" db="EMBL/GenBank/DDBJ databases">
        <title>Draft genome sequence of the thermophilic strain Brevibacillus thermoruber HT42, isolated from Los Humeros, Puebla, Mexico, with biotechnological potential.</title>
        <authorList>
            <person name="Lara Sanchez J."/>
            <person name="Solis Palacios R."/>
            <person name="Bustos Baena A.S."/>
            <person name="Ruz Baez A.E."/>
            <person name="Espinosa Luna G."/>
            <person name="Oliart Ros R.M."/>
        </authorList>
    </citation>
    <scope>NUCLEOTIDE SEQUENCE</scope>
    <source>
        <strain evidence="6">HT42</strain>
    </source>
</reference>
<dbReference type="PROSITE" id="PS51077">
    <property type="entry name" value="HTH_ICLR"/>
    <property type="match status" value="1"/>
</dbReference>
<dbReference type="GO" id="GO:0003700">
    <property type="term" value="F:DNA-binding transcription factor activity"/>
    <property type="evidence" value="ECO:0007669"/>
    <property type="project" value="TreeGrafter"/>
</dbReference>
<dbReference type="GO" id="GO:0045892">
    <property type="term" value="P:negative regulation of DNA-templated transcription"/>
    <property type="evidence" value="ECO:0007669"/>
    <property type="project" value="TreeGrafter"/>
</dbReference>
<evidence type="ECO:0000259" key="4">
    <source>
        <dbReference type="PROSITE" id="PS51077"/>
    </source>
</evidence>
<proteinExistence type="predicted"/>
<accession>A0A9X3TTU2</accession>
<dbReference type="Proteomes" id="UP001151071">
    <property type="component" value="Unassembled WGS sequence"/>
</dbReference>
<dbReference type="InterPro" id="IPR036388">
    <property type="entry name" value="WH-like_DNA-bd_sf"/>
</dbReference>
<dbReference type="Gene3D" id="1.10.10.10">
    <property type="entry name" value="Winged helix-like DNA-binding domain superfamily/Winged helix DNA-binding domain"/>
    <property type="match status" value="1"/>
</dbReference>
<dbReference type="Pfam" id="PF09339">
    <property type="entry name" value="HTH_IclR"/>
    <property type="match status" value="1"/>
</dbReference>
<comment type="caution">
    <text evidence="6">The sequence shown here is derived from an EMBL/GenBank/DDBJ whole genome shotgun (WGS) entry which is preliminary data.</text>
</comment>
<dbReference type="RefSeq" id="WP_271140740.1">
    <property type="nucleotide sequence ID" value="NZ_JAPYYP010000030.1"/>
</dbReference>
<dbReference type="PANTHER" id="PTHR30136">
    <property type="entry name" value="HELIX-TURN-HELIX TRANSCRIPTIONAL REGULATOR, ICLR FAMILY"/>
    <property type="match status" value="1"/>
</dbReference>
<dbReference type="Pfam" id="PF01614">
    <property type="entry name" value="IclR_C"/>
    <property type="match status" value="1"/>
</dbReference>
<dbReference type="SUPFAM" id="SSF55781">
    <property type="entry name" value="GAF domain-like"/>
    <property type="match status" value="1"/>
</dbReference>
<name>A0A9X3TTU2_9BACL</name>
<dbReference type="InterPro" id="IPR029016">
    <property type="entry name" value="GAF-like_dom_sf"/>
</dbReference>
<evidence type="ECO:0000256" key="2">
    <source>
        <dbReference type="ARBA" id="ARBA00023125"/>
    </source>
</evidence>
<gene>
    <name evidence="6" type="ORF">O3V59_18635</name>
</gene>
<dbReference type="PROSITE" id="PS51078">
    <property type="entry name" value="ICLR_ED"/>
    <property type="match status" value="1"/>
</dbReference>
<evidence type="ECO:0000313" key="6">
    <source>
        <dbReference type="EMBL" id="MDA5110382.1"/>
    </source>
</evidence>
<dbReference type="InterPro" id="IPR050707">
    <property type="entry name" value="HTH_MetabolicPath_Reg"/>
</dbReference>
<keyword evidence="3" id="KW-0804">Transcription</keyword>
<dbReference type="GO" id="GO:0003677">
    <property type="term" value="F:DNA binding"/>
    <property type="evidence" value="ECO:0007669"/>
    <property type="project" value="UniProtKB-KW"/>
</dbReference>
<dbReference type="PANTHER" id="PTHR30136:SF24">
    <property type="entry name" value="HTH-TYPE TRANSCRIPTIONAL REPRESSOR ALLR"/>
    <property type="match status" value="1"/>
</dbReference>
<protein>
    <submittedName>
        <fullName evidence="6">IclR family transcriptional regulator</fullName>
    </submittedName>
</protein>
<evidence type="ECO:0000259" key="5">
    <source>
        <dbReference type="PROSITE" id="PS51078"/>
    </source>
</evidence>
<dbReference type="Gene3D" id="3.30.450.40">
    <property type="match status" value="1"/>
</dbReference>
<dbReference type="SUPFAM" id="SSF46785">
    <property type="entry name" value="Winged helix' DNA-binding domain"/>
    <property type="match status" value="1"/>
</dbReference>
<dbReference type="AlphaFoldDB" id="A0A9X3TTU2"/>
<dbReference type="SMART" id="SM00346">
    <property type="entry name" value="HTH_ICLR"/>
    <property type="match status" value="1"/>
</dbReference>
<dbReference type="InterPro" id="IPR005471">
    <property type="entry name" value="Tscrpt_reg_IclR_N"/>
</dbReference>
<keyword evidence="1" id="KW-0805">Transcription regulation</keyword>
<sequence length="256" mass="28580">MDKKYWVPALERANDILHLLAAEPSRLRLMDLANRLRINKSSMFSLLHTLETLGWVVKEKGGTYALGPTLGALSASYFRQFHILQAFYAEAGASVRRVNETVQLSVLNGRDIMYLAKEECSGPLRVATDPGMKLPAYATAMGKVQLSRLDYVELKALYPEYRLEPRTPHTVRDVDQLWAQLAQIRASGYGSDEQEAMTGFFCVAAPVFNHDGQIIAAVSFTMLENSWMEKADAARDEIIDLGRRLSVRAGHVFSPG</sequence>
<evidence type="ECO:0000256" key="1">
    <source>
        <dbReference type="ARBA" id="ARBA00023015"/>
    </source>
</evidence>
<feature type="domain" description="IclR-ED" evidence="5">
    <location>
        <begin position="69"/>
        <end position="251"/>
    </location>
</feature>
<organism evidence="6 7">
    <name type="scientific">Brevibacillus thermoruber</name>
    <dbReference type="NCBI Taxonomy" id="33942"/>
    <lineage>
        <taxon>Bacteria</taxon>
        <taxon>Bacillati</taxon>
        <taxon>Bacillota</taxon>
        <taxon>Bacilli</taxon>
        <taxon>Bacillales</taxon>
        <taxon>Paenibacillaceae</taxon>
        <taxon>Brevibacillus</taxon>
    </lineage>
</organism>
<keyword evidence="7" id="KW-1185">Reference proteome</keyword>
<dbReference type="InterPro" id="IPR036390">
    <property type="entry name" value="WH_DNA-bd_sf"/>
</dbReference>
<evidence type="ECO:0000256" key="3">
    <source>
        <dbReference type="ARBA" id="ARBA00023163"/>
    </source>
</evidence>
<dbReference type="InterPro" id="IPR014757">
    <property type="entry name" value="Tscrpt_reg_IclR_C"/>
</dbReference>
<evidence type="ECO:0000313" key="7">
    <source>
        <dbReference type="Proteomes" id="UP001151071"/>
    </source>
</evidence>
<keyword evidence="2" id="KW-0238">DNA-binding</keyword>
<feature type="domain" description="HTH iclR-type" evidence="4">
    <location>
        <begin position="7"/>
        <end position="68"/>
    </location>
</feature>
<dbReference type="EMBL" id="JAPYYP010000030">
    <property type="protein sequence ID" value="MDA5110382.1"/>
    <property type="molecule type" value="Genomic_DNA"/>
</dbReference>